<dbReference type="Proteomes" id="UP001589920">
    <property type="component" value="Unassembled WGS sequence"/>
</dbReference>
<organism evidence="1 2">
    <name type="scientific">Paracoccus panacisoli</name>
    <dbReference type="NCBI Taxonomy" id="1510163"/>
    <lineage>
        <taxon>Bacteria</taxon>
        <taxon>Pseudomonadati</taxon>
        <taxon>Pseudomonadota</taxon>
        <taxon>Alphaproteobacteria</taxon>
        <taxon>Rhodobacterales</taxon>
        <taxon>Paracoccaceae</taxon>
        <taxon>Paracoccus</taxon>
    </lineage>
</organism>
<sequence length="171" mass="19485">MQTDTDIADHDAILRLVATLCATRLVGLPVDDKGEIAPLATRRLTPEDTVRIRRQMDTLLFTFRRVSSIHYQLYEPEEDLPEWLAGWYLRGAMPHHPDFTIGLTKFGKFSLRIHREWRGQPQELFSGEGLTLGEVAMHIAVMIYGSPEGHHLLRTEEIPAFWEVHAACAPS</sequence>
<evidence type="ECO:0000313" key="1">
    <source>
        <dbReference type="EMBL" id="MFC0813554.1"/>
    </source>
</evidence>
<dbReference type="RefSeq" id="WP_394321657.1">
    <property type="nucleotide sequence ID" value="NZ_JBHMQU010000099.1"/>
</dbReference>
<gene>
    <name evidence="1" type="ORF">ACFHYO_15755</name>
</gene>
<evidence type="ECO:0000313" key="2">
    <source>
        <dbReference type="Proteomes" id="UP001589920"/>
    </source>
</evidence>
<proteinExistence type="predicted"/>
<keyword evidence="2" id="KW-1185">Reference proteome</keyword>
<protein>
    <submittedName>
        <fullName evidence="1">Uncharacterized protein</fullName>
    </submittedName>
</protein>
<reference evidence="1 2" key="1">
    <citation type="submission" date="2024-09" db="EMBL/GenBank/DDBJ databases">
        <authorList>
            <person name="Sun Q."/>
            <person name="Mori K."/>
        </authorList>
    </citation>
    <scope>NUCLEOTIDE SEQUENCE [LARGE SCALE GENOMIC DNA]</scope>
    <source>
        <strain evidence="1 2">KCTC 42086</strain>
    </source>
</reference>
<accession>A0ABV6TA13</accession>
<dbReference type="EMBL" id="JBHMQU010000099">
    <property type="protein sequence ID" value="MFC0813554.1"/>
    <property type="molecule type" value="Genomic_DNA"/>
</dbReference>
<name>A0ABV6TA13_9RHOB</name>
<comment type="caution">
    <text evidence="1">The sequence shown here is derived from an EMBL/GenBank/DDBJ whole genome shotgun (WGS) entry which is preliminary data.</text>
</comment>